<dbReference type="Proteomes" id="UP000316079">
    <property type="component" value="Unassembled WGS sequence"/>
</dbReference>
<dbReference type="STRING" id="623744.A0A553MKJ8"/>
<comment type="caution">
    <text evidence="10">The sequence shown here is derived from an EMBL/GenBank/DDBJ whole genome shotgun (WGS) entry which is preliminary data.</text>
</comment>
<evidence type="ECO:0000256" key="2">
    <source>
        <dbReference type="ARBA" id="ARBA00022598"/>
    </source>
</evidence>
<evidence type="ECO:0000256" key="1">
    <source>
        <dbReference type="ARBA" id="ARBA00006432"/>
    </source>
</evidence>
<comment type="similarity">
    <text evidence="1">Belongs to the ATP-dependent AMP-binding enzyme family.</text>
</comment>
<dbReference type="SUPFAM" id="SSF56801">
    <property type="entry name" value="Acetyl-CoA synthetase-like"/>
    <property type="match status" value="1"/>
</dbReference>
<evidence type="ECO:0000256" key="8">
    <source>
        <dbReference type="ARBA" id="ARBA00048277"/>
    </source>
</evidence>
<organism evidence="10 11">
    <name type="scientific">Danionella cerebrum</name>
    <dbReference type="NCBI Taxonomy" id="2873325"/>
    <lineage>
        <taxon>Eukaryota</taxon>
        <taxon>Metazoa</taxon>
        <taxon>Chordata</taxon>
        <taxon>Craniata</taxon>
        <taxon>Vertebrata</taxon>
        <taxon>Euteleostomi</taxon>
        <taxon>Actinopterygii</taxon>
        <taxon>Neopterygii</taxon>
        <taxon>Teleostei</taxon>
        <taxon>Ostariophysi</taxon>
        <taxon>Cypriniformes</taxon>
        <taxon>Danionidae</taxon>
        <taxon>Danioninae</taxon>
        <taxon>Danionella</taxon>
    </lineage>
</organism>
<evidence type="ECO:0000256" key="4">
    <source>
        <dbReference type="ARBA" id="ARBA00037247"/>
    </source>
</evidence>
<comment type="catalytic activity">
    <reaction evidence="8">
        <text>a medium-chain fatty acid + ATP + CoA = a medium-chain fatty acyl-CoA + AMP + diphosphate</text>
        <dbReference type="Rhea" id="RHEA:48340"/>
        <dbReference type="ChEBI" id="CHEBI:30616"/>
        <dbReference type="ChEBI" id="CHEBI:33019"/>
        <dbReference type="ChEBI" id="CHEBI:57287"/>
        <dbReference type="ChEBI" id="CHEBI:59558"/>
        <dbReference type="ChEBI" id="CHEBI:90546"/>
        <dbReference type="ChEBI" id="CHEBI:456215"/>
        <dbReference type="EC" id="6.2.1.2"/>
    </reaction>
</comment>
<proteinExistence type="inferred from homology"/>
<reference evidence="10 11" key="1">
    <citation type="journal article" date="2019" name="Sci. Data">
        <title>Hybrid genome assembly and annotation of Danionella translucida.</title>
        <authorList>
            <person name="Kadobianskyi M."/>
            <person name="Schulze L."/>
            <person name="Schuelke M."/>
            <person name="Judkewitz B."/>
        </authorList>
    </citation>
    <scope>NUCLEOTIDE SEQUENCE [LARGE SCALE GENOMIC DNA]</scope>
    <source>
        <strain evidence="10 11">Bolton</strain>
    </source>
</reference>
<gene>
    <name evidence="10" type="ORF">DNTS_008859</name>
</gene>
<keyword evidence="11" id="KW-1185">Reference proteome</keyword>
<evidence type="ECO:0000256" key="5">
    <source>
        <dbReference type="ARBA" id="ARBA00039009"/>
    </source>
</evidence>
<feature type="domain" description="AMP-dependent synthetase/ligase" evidence="9">
    <location>
        <begin position="77"/>
        <end position="230"/>
    </location>
</feature>
<evidence type="ECO:0000313" key="10">
    <source>
        <dbReference type="EMBL" id="TRY53703.1"/>
    </source>
</evidence>
<dbReference type="GO" id="GO:0031956">
    <property type="term" value="F:medium-chain fatty acid-CoA ligase activity"/>
    <property type="evidence" value="ECO:0007669"/>
    <property type="project" value="UniProtKB-EC"/>
</dbReference>
<comment type="catalytic activity">
    <reaction evidence="7">
        <text>octanoate + ATP + CoA = octanoyl-CoA + AMP + diphosphate</text>
        <dbReference type="Rhea" id="RHEA:33631"/>
        <dbReference type="ChEBI" id="CHEBI:25646"/>
        <dbReference type="ChEBI" id="CHEBI:30616"/>
        <dbReference type="ChEBI" id="CHEBI:33019"/>
        <dbReference type="ChEBI" id="CHEBI:57287"/>
        <dbReference type="ChEBI" id="CHEBI:57386"/>
        <dbReference type="ChEBI" id="CHEBI:456215"/>
    </reaction>
</comment>
<evidence type="ECO:0000256" key="7">
    <source>
        <dbReference type="ARBA" id="ARBA00047319"/>
    </source>
</evidence>
<accession>A0A553MKJ8</accession>
<evidence type="ECO:0000256" key="3">
    <source>
        <dbReference type="ARBA" id="ARBA00023098"/>
    </source>
</evidence>
<feature type="non-terminal residue" evidence="10">
    <location>
        <position position="1"/>
    </location>
</feature>
<sequence>VQCNAIVCPTQFKTQRYCDMLRELCPEMENASPGQIKSSRLPDLHTVIVTDSHLPGSFNLKDLMQAGTNHHIQLLQALQKKLVCDDPINIQFTSGTTGKPKGATLSHHNIVNNAHFVGMRIGFNWRKNVRICLPVPLYHCFGSVGGGMIMALYGATVVFPSTGYDGRANLSAIEKEKCNFVYGTPTMFIDMLGQPDLAQFDLSSIVGGIAAGSPCPPEVIRKVIDVMGAKEIL</sequence>
<comment type="function">
    <text evidence="4">Acyl-CoA synthases catalyze the initial reaction in fatty acid metabolism, by forming a thioester with CoA. Has some preference toward medium-chain substrates. Plays a role in adipocyte differentiation.</text>
</comment>
<dbReference type="OrthoDB" id="10253115at2759"/>
<dbReference type="InterPro" id="IPR000873">
    <property type="entry name" value="AMP-dep_synth/lig_dom"/>
</dbReference>
<dbReference type="PANTHER" id="PTHR43201:SF5">
    <property type="entry name" value="MEDIUM-CHAIN ACYL-COA LIGASE ACSF2, MITOCHONDRIAL"/>
    <property type="match status" value="1"/>
</dbReference>
<keyword evidence="2" id="KW-0436">Ligase</keyword>
<dbReference type="Gene3D" id="3.40.50.980">
    <property type="match status" value="2"/>
</dbReference>
<evidence type="ECO:0000259" key="9">
    <source>
        <dbReference type="Pfam" id="PF00501"/>
    </source>
</evidence>
<dbReference type="PROSITE" id="PS00455">
    <property type="entry name" value="AMP_BINDING"/>
    <property type="match status" value="1"/>
</dbReference>
<dbReference type="EMBL" id="SRMA01027469">
    <property type="protein sequence ID" value="TRY53703.1"/>
    <property type="molecule type" value="Genomic_DNA"/>
</dbReference>
<name>A0A553MKJ8_9TELE</name>
<dbReference type="InterPro" id="IPR020845">
    <property type="entry name" value="AMP-binding_CS"/>
</dbReference>
<evidence type="ECO:0000313" key="11">
    <source>
        <dbReference type="Proteomes" id="UP000316079"/>
    </source>
</evidence>
<feature type="non-terminal residue" evidence="10">
    <location>
        <position position="233"/>
    </location>
</feature>
<dbReference type="Pfam" id="PF00501">
    <property type="entry name" value="AMP-binding"/>
    <property type="match status" value="1"/>
</dbReference>
<dbReference type="AlphaFoldDB" id="A0A553MKJ8"/>
<dbReference type="GO" id="GO:0006631">
    <property type="term" value="P:fatty acid metabolic process"/>
    <property type="evidence" value="ECO:0007669"/>
    <property type="project" value="TreeGrafter"/>
</dbReference>
<dbReference type="EC" id="6.2.1.2" evidence="5"/>
<keyword evidence="3" id="KW-0443">Lipid metabolism</keyword>
<dbReference type="PANTHER" id="PTHR43201">
    <property type="entry name" value="ACYL-COA SYNTHETASE"/>
    <property type="match status" value="1"/>
</dbReference>
<evidence type="ECO:0000256" key="6">
    <source>
        <dbReference type="ARBA" id="ARBA00039638"/>
    </source>
</evidence>
<protein>
    <recommendedName>
        <fullName evidence="6">Medium-chain acyl-CoA ligase ACSF2, mitochondrial</fullName>
        <ecNumber evidence="5">6.2.1.2</ecNumber>
    </recommendedName>
</protein>